<evidence type="ECO:0000256" key="1">
    <source>
        <dbReference type="ARBA" id="ARBA00004651"/>
    </source>
</evidence>
<dbReference type="PANTHER" id="PTHR33545">
    <property type="entry name" value="UPF0750 MEMBRANE PROTEIN YITT-RELATED"/>
    <property type="match status" value="1"/>
</dbReference>
<keyword evidence="2" id="KW-1003">Cell membrane</keyword>
<gene>
    <name evidence="8" type="ORF">CPJCM30710_23670</name>
</gene>
<feature type="transmembrane region" description="Helical" evidence="6">
    <location>
        <begin position="52"/>
        <end position="73"/>
    </location>
</feature>
<sequence>MNITTMINKRNLKNVSFIILGCLLSSIAINMFIVNANLYSGGISGIAILIQYALKIPAGYTVILANIPLLIISYKKLNVRFTILSLIGTVCYSVFLILTKDLKNIVNTNDIWLLCAYGGILNGIGIGLTYANHGSMGGFNIITMLIKKRYDNYDVGQINFLENFPIILIGTWLSGILIILYTLISILITSIVTDKIIHGLSRKKLLLIITDREQEVCDYIKTYMHRGATILSGQELTGKERKVLYCIVPVSRLPEFKLSVEKIDKDALISIIDAAEVNGKGFSSSIL</sequence>
<reference evidence="8" key="1">
    <citation type="submission" date="2021-03" db="EMBL/GenBank/DDBJ databases">
        <title>Taxonomic study of Clostridium polyendosporum from meadow-gley soil under rice.</title>
        <authorList>
            <person name="Kobayashi H."/>
            <person name="Tanizawa Y."/>
            <person name="Yagura M."/>
        </authorList>
    </citation>
    <scope>NUCLEOTIDE SEQUENCE</scope>
    <source>
        <strain evidence="8">JCM 30710</strain>
    </source>
</reference>
<accession>A0A919VHI0</accession>
<comment type="subcellular location">
    <subcellularLocation>
        <location evidence="1">Cell membrane</location>
        <topology evidence="1">Multi-pass membrane protein</topology>
    </subcellularLocation>
</comment>
<feature type="transmembrane region" description="Helical" evidence="6">
    <location>
        <begin position="79"/>
        <end position="99"/>
    </location>
</feature>
<organism evidence="8 9">
    <name type="scientific">Clostridium polyendosporum</name>
    <dbReference type="NCBI Taxonomy" id="69208"/>
    <lineage>
        <taxon>Bacteria</taxon>
        <taxon>Bacillati</taxon>
        <taxon>Bacillota</taxon>
        <taxon>Clostridia</taxon>
        <taxon>Eubacteriales</taxon>
        <taxon>Clostridiaceae</taxon>
        <taxon>Clostridium</taxon>
    </lineage>
</organism>
<evidence type="ECO:0000256" key="4">
    <source>
        <dbReference type="ARBA" id="ARBA00022989"/>
    </source>
</evidence>
<comment type="caution">
    <text evidence="8">The sequence shown here is derived from an EMBL/GenBank/DDBJ whole genome shotgun (WGS) entry which is preliminary data.</text>
</comment>
<dbReference type="AlphaFoldDB" id="A0A919VHI0"/>
<dbReference type="EMBL" id="BOPZ01000021">
    <property type="protein sequence ID" value="GIM29701.1"/>
    <property type="molecule type" value="Genomic_DNA"/>
</dbReference>
<dbReference type="Pfam" id="PF10035">
    <property type="entry name" value="DUF2179"/>
    <property type="match status" value="1"/>
</dbReference>
<feature type="transmembrane region" description="Helical" evidence="6">
    <location>
        <begin position="15"/>
        <end position="40"/>
    </location>
</feature>
<dbReference type="PIRSF" id="PIRSF006483">
    <property type="entry name" value="Membrane_protein_YitT"/>
    <property type="match status" value="1"/>
</dbReference>
<feature type="domain" description="DUF2179" evidence="7">
    <location>
        <begin position="226"/>
        <end position="279"/>
    </location>
</feature>
<dbReference type="CDD" id="cd16380">
    <property type="entry name" value="YitT_C"/>
    <property type="match status" value="1"/>
</dbReference>
<feature type="transmembrane region" description="Helical" evidence="6">
    <location>
        <begin position="111"/>
        <end position="131"/>
    </location>
</feature>
<dbReference type="GO" id="GO:0005886">
    <property type="term" value="C:plasma membrane"/>
    <property type="evidence" value="ECO:0007669"/>
    <property type="project" value="UniProtKB-SubCell"/>
</dbReference>
<dbReference type="InterPro" id="IPR051461">
    <property type="entry name" value="UPF0750_membrane"/>
</dbReference>
<keyword evidence="3 6" id="KW-0812">Transmembrane</keyword>
<evidence type="ECO:0000256" key="2">
    <source>
        <dbReference type="ARBA" id="ARBA00022475"/>
    </source>
</evidence>
<proteinExistence type="predicted"/>
<keyword evidence="5 6" id="KW-0472">Membrane</keyword>
<dbReference type="Pfam" id="PF02588">
    <property type="entry name" value="YitT_membrane"/>
    <property type="match status" value="1"/>
</dbReference>
<keyword evidence="4 6" id="KW-1133">Transmembrane helix</keyword>
<evidence type="ECO:0000256" key="5">
    <source>
        <dbReference type="ARBA" id="ARBA00023136"/>
    </source>
</evidence>
<evidence type="ECO:0000313" key="9">
    <source>
        <dbReference type="Proteomes" id="UP000679179"/>
    </source>
</evidence>
<evidence type="ECO:0000259" key="7">
    <source>
        <dbReference type="Pfam" id="PF10035"/>
    </source>
</evidence>
<dbReference type="InterPro" id="IPR015867">
    <property type="entry name" value="N-reg_PII/ATP_PRibTrfase_C"/>
</dbReference>
<protein>
    <submittedName>
        <fullName evidence="8">Membrane protein</fullName>
    </submittedName>
</protein>
<dbReference type="InterPro" id="IPR003740">
    <property type="entry name" value="YitT"/>
</dbReference>
<dbReference type="Gene3D" id="3.30.70.120">
    <property type="match status" value="1"/>
</dbReference>
<keyword evidence="9" id="KW-1185">Reference proteome</keyword>
<name>A0A919VHI0_9CLOT</name>
<dbReference type="Proteomes" id="UP000679179">
    <property type="component" value="Unassembled WGS sequence"/>
</dbReference>
<feature type="transmembrane region" description="Helical" evidence="6">
    <location>
        <begin position="166"/>
        <end position="193"/>
    </location>
</feature>
<evidence type="ECO:0000256" key="6">
    <source>
        <dbReference type="SAM" id="Phobius"/>
    </source>
</evidence>
<dbReference type="RefSeq" id="WP_212904393.1">
    <property type="nucleotide sequence ID" value="NZ_BOPZ01000021.1"/>
</dbReference>
<evidence type="ECO:0000313" key="8">
    <source>
        <dbReference type="EMBL" id="GIM29701.1"/>
    </source>
</evidence>
<dbReference type="PANTHER" id="PTHR33545:SF5">
    <property type="entry name" value="UPF0750 MEMBRANE PROTEIN YITT"/>
    <property type="match status" value="1"/>
</dbReference>
<evidence type="ECO:0000256" key="3">
    <source>
        <dbReference type="ARBA" id="ARBA00022692"/>
    </source>
</evidence>
<dbReference type="InterPro" id="IPR019264">
    <property type="entry name" value="DUF2179"/>
</dbReference>